<accession>K5BBJ8</accession>
<evidence type="ECO:0000313" key="5">
    <source>
        <dbReference type="Proteomes" id="UP000006265"/>
    </source>
</evidence>
<dbReference type="EMBL" id="AMRA01000046">
    <property type="protein sequence ID" value="EKF24115.1"/>
    <property type="molecule type" value="Genomic_DNA"/>
</dbReference>
<feature type="compositionally biased region" description="Low complexity" evidence="1">
    <location>
        <begin position="29"/>
        <end position="42"/>
    </location>
</feature>
<keyword evidence="2" id="KW-0812">Transmembrane</keyword>
<feature type="domain" description="LysM" evidence="3">
    <location>
        <begin position="155"/>
        <end position="204"/>
    </location>
</feature>
<evidence type="ECO:0000256" key="1">
    <source>
        <dbReference type="SAM" id="MobiDB-lite"/>
    </source>
</evidence>
<feature type="transmembrane region" description="Helical" evidence="2">
    <location>
        <begin position="114"/>
        <end position="135"/>
    </location>
</feature>
<keyword evidence="5" id="KW-1185">Reference proteome</keyword>
<evidence type="ECO:0000313" key="4">
    <source>
        <dbReference type="EMBL" id="EKF24115.1"/>
    </source>
</evidence>
<feature type="compositionally biased region" description="Basic and acidic residues" evidence="1">
    <location>
        <begin position="44"/>
        <end position="59"/>
    </location>
</feature>
<gene>
    <name evidence="4" type="ORF">C731_1875</name>
</gene>
<keyword evidence="2" id="KW-1133">Transmembrane helix</keyword>
<dbReference type="PATRIC" id="fig|1122247.3.peg.1805"/>
<dbReference type="InterPro" id="IPR036779">
    <property type="entry name" value="LysM_dom_sf"/>
</dbReference>
<dbReference type="Proteomes" id="UP000006265">
    <property type="component" value="Unassembled WGS sequence"/>
</dbReference>
<comment type="caution">
    <text evidence="4">The sequence shown here is derived from an EMBL/GenBank/DDBJ whole genome shotgun (WGS) entry which is preliminary data.</text>
</comment>
<dbReference type="eggNOG" id="COG1388">
    <property type="taxonomic scope" value="Bacteria"/>
</dbReference>
<dbReference type="Gene3D" id="3.10.350.10">
    <property type="entry name" value="LysM domain"/>
    <property type="match status" value="1"/>
</dbReference>
<protein>
    <submittedName>
        <fullName evidence="4">LysM domain protein</fullName>
    </submittedName>
</protein>
<evidence type="ECO:0000256" key="2">
    <source>
        <dbReference type="SAM" id="Phobius"/>
    </source>
</evidence>
<evidence type="ECO:0000259" key="3">
    <source>
        <dbReference type="SMART" id="SM00257"/>
    </source>
</evidence>
<dbReference type="STRING" id="1122247.GCA_000379865_04772"/>
<keyword evidence="2" id="KW-0472">Membrane</keyword>
<dbReference type="SMART" id="SM00257">
    <property type="entry name" value="LysM"/>
    <property type="match status" value="1"/>
</dbReference>
<dbReference type="Pfam" id="PF01476">
    <property type="entry name" value="LysM"/>
    <property type="match status" value="1"/>
</dbReference>
<dbReference type="AlphaFoldDB" id="K5BBJ8"/>
<organism evidence="4 5">
    <name type="scientific">Mycolicibacterium hassiacum (strain DSM 44199 / CIP 105218 / JCM 12690 / 3849)</name>
    <name type="common">Mycobacterium hassiacum</name>
    <dbReference type="NCBI Taxonomy" id="1122247"/>
    <lineage>
        <taxon>Bacteria</taxon>
        <taxon>Bacillati</taxon>
        <taxon>Actinomycetota</taxon>
        <taxon>Actinomycetes</taxon>
        <taxon>Mycobacteriales</taxon>
        <taxon>Mycobacteriaceae</taxon>
        <taxon>Mycolicibacterium</taxon>
    </lineage>
</organism>
<reference evidence="4 5" key="1">
    <citation type="journal article" date="2012" name="J. Bacteriol.">
        <title>Genome sequence of Mycobacterium hassiacum DSM 44199, a rare source of heat-stable mycobacterial proteins.</title>
        <authorList>
            <person name="Tiago I."/>
            <person name="Maranha A."/>
            <person name="Mendes V."/>
            <person name="Alarico S."/>
            <person name="Moynihan P.J."/>
            <person name="Clarke A.J."/>
            <person name="Macedo-Ribeiro S."/>
            <person name="Pereira P.J."/>
            <person name="Empadinhas N."/>
        </authorList>
    </citation>
    <scope>NUCLEOTIDE SEQUENCE [LARGE SCALE GENOMIC DNA]</scope>
    <source>
        <strain evidence="5">DSM 44199 / CIP 105218 / JCM 12690 / 3849</strain>
    </source>
</reference>
<name>K5BBJ8_MYCHD</name>
<feature type="region of interest" description="Disordered" evidence="1">
    <location>
        <begin position="1"/>
        <end position="100"/>
    </location>
</feature>
<sequence>MEENMTILDTRQRGQHTGGARGPVRRRPAGATAPRPVAGRATGYRRDTALPTAPRREPRLIGPVRVGPRRPVRMVVGSPRPGRSPRDPRTGGGAPVRFRGPGLLMTRASRRRPITPVTTVLLALVAAAITLWLGLVAQIGGVVGESAPAPGRLAVVQVHAGETLYQVARRVAPDAPVGQVVEQIRELNQLESPTVNPGQTLIAPVG</sequence>
<dbReference type="InterPro" id="IPR018392">
    <property type="entry name" value="LysM"/>
</dbReference>
<proteinExistence type="predicted"/>